<keyword evidence="12" id="KW-1185">Reference proteome</keyword>
<comment type="function">
    <text evidence="7">Converts the aldose L-fucose into the corresponding ketose L-fuculose.</text>
</comment>
<dbReference type="SUPFAM" id="SSF53743">
    <property type="entry name" value="FucI/AraA N-terminal and middle domains"/>
    <property type="match status" value="1"/>
</dbReference>
<dbReference type="EMBL" id="JACHXK010000006">
    <property type="protein sequence ID" value="MBB3111045.1"/>
    <property type="molecule type" value="Genomic_DNA"/>
</dbReference>
<comment type="similarity">
    <text evidence="7">Belongs to the L-fucose isomerase family.</text>
</comment>
<name>A0A7W5AYC9_9BACL</name>
<proteinExistence type="inferred from homology"/>
<dbReference type="GO" id="GO:0030145">
    <property type="term" value="F:manganese ion binding"/>
    <property type="evidence" value="ECO:0007669"/>
    <property type="project" value="UniProtKB-UniRule"/>
</dbReference>
<dbReference type="InterPro" id="IPR009015">
    <property type="entry name" value="Fucose_isomerase_N/cen_sf"/>
</dbReference>
<evidence type="ECO:0000259" key="10">
    <source>
        <dbReference type="Pfam" id="PF07882"/>
    </source>
</evidence>
<dbReference type="UniPathway" id="UPA00563">
    <property type="reaction ID" value="UER00624"/>
</dbReference>
<dbReference type="InterPro" id="IPR038392">
    <property type="entry name" value="Fucose_isomerase_dom2_sf"/>
</dbReference>
<feature type="binding site" evidence="7">
    <location>
        <position position="342"/>
    </location>
    <ligand>
        <name>Mn(2+)</name>
        <dbReference type="ChEBI" id="CHEBI:29035"/>
    </ligand>
</feature>
<feature type="domain" description="L-fucose isomerase C-terminal" evidence="8">
    <location>
        <begin position="395"/>
        <end position="560"/>
    </location>
</feature>
<comment type="subcellular location">
    <subcellularLocation>
        <location evidence="7">Cytoplasm</location>
    </subcellularLocation>
</comment>
<dbReference type="Gene3D" id="3.40.275.10">
    <property type="entry name" value="L-fucose Isomerase, Chain A, domain 2"/>
    <property type="match status" value="1"/>
</dbReference>
<gene>
    <name evidence="7" type="primary">fucI</name>
    <name evidence="11" type="ORF">FHS18_003113</name>
</gene>
<dbReference type="InterPro" id="IPR004216">
    <property type="entry name" value="Fuc/Ara_isomerase_C"/>
</dbReference>
<feature type="domain" description="L-fucose isomerase N-terminal-2" evidence="10">
    <location>
        <begin position="180"/>
        <end position="359"/>
    </location>
</feature>
<feature type="active site" description="Proton acceptor" evidence="7">
    <location>
        <position position="366"/>
    </location>
</feature>
<evidence type="ECO:0000256" key="6">
    <source>
        <dbReference type="ARBA" id="ARBA00023277"/>
    </source>
</evidence>
<evidence type="ECO:0000256" key="1">
    <source>
        <dbReference type="ARBA" id="ARBA00022490"/>
    </source>
</evidence>
<dbReference type="InterPro" id="IPR038393">
    <property type="entry name" value="Fuc_iso_dom3_sf"/>
</dbReference>
<dbReference type="PANTHER" id="PTHR37840">
    <property type="entry name" value="L-FUCOSE ISOMERASE"/>
    <property type="match status" value="1"/>
</dbReference>
<dbReference type="Pfam" id="PF07882">
    <property type="entry name" value="Fucose_iso_N2"/>
    <property type="match status" value="1"/>
</dbReference>
<dbReference type="GO" id="GO:0005737">
    <property type="term" value="C:cytoplasm"/>
    <property type="evidence" value="ECO:0007669"/>
    <property type="project" value="UniProtKB-SubCell"/>
</dbReference>
<evidence type="ECO:0000256" key="5">
    <source>
        <dbReference type="ARBA" id="ARBA00023253"/>
    </source>
</evidence>
<keyword evidence="4 7" id="KW-0413">Isomerase</keyword>
<dbReference type="GO" id="GO:0008736">
    <property type="term" value="F:L-fucose isomerase activity"/>
    <property type="evidence" value="ECO:0007669"/>
    <property type="project" value="UniProtKB-UniRule"/>
</dbReference>
<dbReference type="RefSeq" id="WP_183600928.1">
    <property type="nucleotide sequence ID" value="NZ_JACHXK010000006.1"/>
</dbReference>
<organism evidence="11 12">
    <name type="scientific">Paenibacillus phyllosphaerae</name>
    <dbReference type="NCBI Taxonomy" id="274593"/>
    <lineage>
        <taxon>Bacteria</taxon>
        <taxon>Bacillati</taxon>
        <taxon>Bacillota</taxon>
        <taxon>Bacilli</taxon>
        <taxon>Bacillales</taxon>
        <taxon>Paenibacillaceae</taxon>
        <taxon>Paenibacillus</taxon>
    </lineage>
</organism>
<dbReference type="GO" id="GO:0008790">
    <property type="term" value="F:arabinose isomerase activity"/>
    <property type="evidence" value="ECO:0007669"/>
    <property type="project" value="TreeGrafter"/>
</dbReference>
<dbReference type="InterPro" id="IPR012889">
    <property type="entry name" value="Fucose_isomerase_N2"/>
</dbReference>
<evidence type="ECO:0000256" key="7">
    <source>
        <dbReference type="HAMAP-Rule" id="MF_01254"/>
    </source>
</evidence>
<dbReference type="InterPro" id="IPR038391">
    <property type="entry name" value="Fucose_iso_dom1_sf"/>
</dbReference>
<keyword evidence="2 7" id="KW-0479">Metal-binding</keyword>
<dbReference type="GO" id="GO:0042355">
    <property type="term" value="P:L-fucose catabolic process"/>
    <property type="evidence" value="ECO:0007669"/>
    <property type="project" value="UniProtKB-UniRule"/>
</dbReference>
<reference evidence="11 12" key="1">
    <citation type="submission" date="2020-08" db="EMBL/GenBank/DDBJ databases">
        <title>Genomic Encyclopedia of Type Strains, Phase III (KMG-III): the genomes of soil and plant-associated and newly described type strains.</title>
        <authorList>
            <person name="Whitman W."/>
        </authorList>
    </citation>
    <scope>NUCLEOTIDE SEQUENCE [LARGE SCALE GENOMIC DNA]</scope>
    <source>
        <strain evidence="11 12">CECT 5862</strain>
    </source>
</reference>
<keyword evidence="5 7" id="KW-0294">Fucose metabolism</keyword>
<dbReference type="InterPro" id="IPR005763">
    <property type="entry name" value="Fucose_isomerase"/>
</dbReference>
<dbReference type="EC" id="5.3.1.25" evidence="7"/>
<evidence type="ECO:0000256" key="4">
    <source>
        <dbReference type="ARBA" id="ARBA00023235"/>
    </source>
</evidence>
<evidence type="ECO:0000259" key="9">
    <source>
        <dbReference type="Pfam" id="PF07881"/>
    </source>
</evidence>
<feature type="active site" description="Proton acceptor" evidence="7">
    <location>
        <position position="342"/>
    </location>
</feature>
<dbReference type="HAMAP" id="MF_01254">
    <property type="entry name" value="Fucose_iso"/>
    <property type="match status" value="1"/>
</dbReference>
<evidence type="ECO:0000313" key="11">
    <source>
        <dbReference type="EMBL" id="MBB3111045.1"/>
    </source>
</evidence>
<comment type="pathway">
    <text evidence="7">Carbohydrate degradation; L-fucose degradation; L-lactaldehyde and glycerone phosphate from L-fucose: step 1/3.</text>
</comment>
<feature type="domain" description="L-fucose isomerase N-terminal-1" evidence="9">
    <location>
        <begin position="13"/>
        <end position="179"/>
    </location>
</feature>
<dbReference type="NCBIfam" id="NF008220">
    <property type="entry name" value="PRK10991.1"/>
    <property type="match status" value="1"/>
</dbReference>
<sequence length="597" mass="65521">MADQTHRYAAGFPKIGIRPIIDRRKLVKAALNENTMQLALHTAQLLTEHLRYPDGSPVACIVNETCISGFREAAECADRFAKEGVGVIITVALGWCYPLETMETNPVLPHAIWGFNGTERPGAVYMGALHAAHNQKGLPAFKIYGRDVQDIDDTSIPEDVQAKLLAFGRAGLAVALLRGKSYLSIGSVSMGIAGCIVDDRFFQKYLGMKNAYVDMTEVSRRIDNGIYDAAEFEQALAWVREKCVVGPDPNPIDMRIPDDQKSQDWETVVKMTLIVRDLMIGNPKLAAMGYEEEAYGNNAIAAGFQGQREWTDHRPSADFLEAVLNSSFDWNGSREPYIVATENDNLNAVTMLLGHYLTNTAQIFADVRTYWSPESVQRVTGYRLEGHAAAGILHLINSGPAALDGTGEQAGQDGLPAMKPHWEITEEEIDRCLAATSWRPTYMDQFAGGGHSTDFVTKGGMPATMVRLNLVEGIGPVLQLAEGYTIELPDKVHDKLDARTTPAWPTTWFAPSLVPGDPVFDDVYSVMEHWGSNHCAVSCGHIGADLITLASMLRIPVHMHNVSARRIFRPSAWSAFGTKDLEGADFRACAAYGPLYS</sequence>
<dbReference type="SUPFAM" id="SSF50443">
    <property type="entry name" value="FucI/AraA C-terminal domain-like"/>
    <property type="match status" value="1"/>
</dbReference>
<dbReference type="Gene3D" id="3.20.14.10">
    <property type="entry name" value="L-fucose/L-arabinose isomerase, C-terminal"/>
    <property type="match status" value="1"/>
</dbReference>
<evidence type="ECO:0000256" key="2">
    <source>
        <dbReference type="ARBA" id="ARBA00022723"/>
    </source>
</evidence>
<dbReference type="GO" id="GO:0019571">
    <property type="term" value="P:D-arabinose catabolic process"/>
    <property type="evidence" value="ECO:0007669"/>
    <property type="project" value="TreeGrafter"/>
</dbReference>
<dbReference type="AlphaFoldDB" id="A0A7W5AYC9"/>
<dbReference type="InterPro" id="IPR015888">
    <property type="entry name" value="Fuc_isomerase_C"/>
</dbReference>
<dbReference type="NCBIfam" id="TIGR01089">
    <property type="entry name" value="fucI"/>
    <property type="match status" value="1"/>
</dbReference>
<dbReference type="Pfam" id="PF02952">
    <property type="entry name" value="Fucose_iso_C"/>
    <property type="match status" value="1"/>
</dbReference>
<evidence type="ECO:0000259" key="8">
    <source>
        <dbReference type="Pfam" id="PF02952"/>
    </source>
</evidence>
<comment type="catalytic activity">
    <reaction evidence="7">
        <text>L-fucose = L-fuculose</text>
        <dbReference type="Rhea" id="RHEA:17233"/>
        <dbReference type="ChEBI" id="CHEBI:2181"/>
        <dbReference type="ChEBI" id="CHEBI:17617"/>
        <dbReference type="EC" id="5.3.1.25"/>
    </reaction>
</comment>
<comment type="cofactor">
    <cofactor evidence="7">
        <name>Mn(2+)</name>
        <dbReference type="ChEBI" id="CHEBI:29035"/>
    </cofactor>
</comment>
<dbReference type="Pfam" id="PF07881">
    <property type="entry name" value="Fucose_iso_N1"/>
    <property type="match status" value="1"/>
</dbReference>
<comment type="caution">
    <text evidence="11">The sequence shown here is derived from an EMBL/GenBank/DDBJ whole genome shotgun (WGS) entry which is preliminary data.</text>
</comment>
<dbReference type="InterPro" id="IPR012888">
    <property type="entry name" value="Fucose_iso_N1"/>
</dbReference>
<dbReference type="PANTHER" id="PTHR37840:SF1">
    <property type="entry name" value="L-FUCOSE ISOMERASE"/>
    <property type="match status" value="1"/>
</dbReference>
<keyword evidence="3 7" id="KW-0464">Manganese</keyword>
<protein>
    <recommendedName>
        <fullName evidence="7">L-fucose isomerase</fullName>
        <shortName evidence="7">FucIase</shortName>
        <ecNumber evidence="7">5.3.1.25</ecNumber>
    </recommendedName>
    <alternativeName>
        <fullName evidence="7">6-deoxy-L-galactose isomerase</fullName>
    </alternativeName>
</protein>
<keyword evidence="6 7" id="KW-0119">Carbohydrate metabolism</keyword>
<feature type="binding site" evidence="7">
    <location>
        <position position="534"/>
    </location>
    <ligand>
        <name>Mn(2+)</name>
        <dbReference type="ChEBI" id="CHEBI:29035"/>
    </ligand>
</feature>
<accession>A0A7W5AYC9</accession>
<feature type="binding site" evidence="7">
    <location>
        <position position="366"/>
    </location>
    <ligand>
        <name>Mn(2+)</name>
        <dbReference type="ChEBI" id="CHEBI:29035"/>
    </ligand>
</feature>
<evidence type="ECO:0000313" key="12">
    <source>
        <dbReference type="Proteomes" id="UP000570361"/>
    </source>
</evidence>
<dbReference type="Proteomes" id="UP000570361">
    <property type="component" value="Unassembled WGS sequence"/>
</dbReference>
<evidence type="ECO:0000256" key="3">
    <source>
        <dbReference type="ARBA" id="ARBA00023211"/>
    </source>
</evidence>
<dbReference type="Gene3D" id="3.40.50.1070">
    <property type="match status" value="1"/>
</dbReference>
<keyword evidence="1 7" id="KW-0963">Cytoplasm</keyword>